<evidence type="ECO:0000256" key="1">
    <source>
        <dbReference type="SAM" id="Phobius"/>
    </source>
</evidence>
<keyword evidence="3" id="KW-1185">Reference proteome</keyword>
<dbReference type="RefSeq" id="WP_200609786.1">
    <property type="nucleotide sequence ID" value="NZ_JAEHHL010000006.1"/>
</dbReference>
<gene>
    <name evidence="2" type="primary">tcuB</name>
    <name evidence="2" type="ORF">H0I76_10285</name>
</gene>
<dbReference type="Gene3D" id="1.20.950.20">
    <property type="entry name" value="Transmembrane di-heme cytochromes, Chain C"/>
    <property type="match status" value="1"/>
</dbReference>
<feature type="transmembrane region" description="Helical" evidence="1">
    <location>
        <begin position="259"/>
        <end position="278"/>
    </location>
</feature>
<proteinExistence type="predicted"/>
<dbReference type="EMBL" id="JAEHHL010000006">
    <property type="protein sequence ID" value="MBK0399581.1"/>
    <property type="molecule type" value="Genomic_DNA"/>
</dbReference>
<organism evidence="2 3">
    <name type="scientific">Thermohalobaculum xanthum</name>
    <dbReference type="NCBI Taxonomy" id="2753746"/>
    <lineage>
        <taxon>Bacteria</taxon>
        <taxon>Pseudomonadati</taxon>
        <taxon>Pseudomonadota</taxon>
        <taxon>Alphaproteobacteria</taxon>
        <taxon>Rhodobacterales</taxon>
        <taxon>Paracoccaceae</taxon>
        <taxon>Thermohalobaculum</taxon>
    </lineage>
</organism>
<dbReference type="InterPro" id="IPR036197">
    <property type="entry name" value="NarG-like_sf"/>
</dbReference>
<keyword evidence="1" id="KW-0472">Membrane</keyword>
<sequence>MSLDTIATGSALPPLDDARRQIEICNACRYCEGYCSVFPAMMRGKVFSDADMLHLANLCHNCRGCYYSCQYTPPHEFALNLPAALAEVRQASWEQYAVPQVFARAFHEKGVPIAFALVGAVALFFAALAALKPESGAGFYAYLAHSTMVAVFVPAFLLPLLAIAAGLRRYWRDSGGGAVRLQHVLGAIGSAARLRNLDGGQGQGCNFERADRFSDRRRLFHQATMYGFLLCFASTSVATVMHYLLGMEAPYPFFSLPKLLGLAGGLLLVVGCAGLAWLKTKADPSLGDRRVWGGEMAFVLLLGFVGASGLALYAATGTGLVGALLAIHLGAVMTFFLLMPYSKMVHGFFRLAALVSEEGRQPESRAQVGARKKSLRS</sequence>
<dbReference type="Proteomes" id="UP000655420">
    <property type="component" value="Unassembled WGS sequence"/>
</dbReference>
<evidence type="ECO:0000313" key="3">
    <source>
        <dbReference type="Proteomes" id="UP000655420"/>
    </source>
</evidence>
<dbReference type="AlphaFoldDB" id="A0A8J7M6P6"/>
<feature type="transmembrane region" description="Helical" evidence="1">
    <location>
        <begin position="226"/>
        <end position="247"/>
    </location>
</feature>
<feature type="transmembrane region" description="Helical" evidence="1">
    <location>
        <begin position="320"/>
        <end position="341"/>
    </location>
</feature>
<feature type="transmembrane region" description="Helical" evidence="1">
    <location>
        <begin position="143"/>
        <end position="167"/>
    </location>
</feature>
<reference evidence="2" key="1">
    <citation type="submission" date="2020-12" db="EMBL/GenBank/DDBJ databases">
        <title>Bacterial taxonomy.</title>
        <authorList>
            <person name="Pan X."/>
        </authorList>
    </citation>
    <scope>NUCLEOTIDE SEQUENCE</scope>
    <source>
        <strain evidence="2">M0105</strain>
    </source>
</reference>
<keyword evidence="1" id="KW-1133">Transmembrane helix</keyword>
<keyword evidence="1" id="KW-0812">Transmembrane</keyword>
<name>A0A8J7M6P6_9RHOB</name>
<comment type="caution">
    <text evidence="2">The sequence shown here is derived from an EMBL/GenBank/DDBJ whole genome shotgun (WGS) entry which is preliminary data.</text>
</comment>
<protein>
    <submittedName>
        <fullName evidence="2">Tricarballylate utilization 4Fe-4S protein TcuB</fullName>
    </submittedName>
</protein>
<feature type="transmembrane region" description="Helical" evidence="1">
    <location>
        <begin position="111"/>
        <end position="131"/>
    </location>
</feature>
<feature type="transmembrane region" description="Helical" evidence="1">
    <location>
        <begin position="290"/>
        <end position="314"/>
    </location>
</feature>
<evidence type="ECO:0000313" key="2">
    <source>
        <dbReference type="EMBL" id="MBK0399581.1"/>
    </source>
</evidence>
<accession>A0A8J7M6P6</accession>
<dbReference type="SUPFAM" id="SSF103501">
    <property type="entry name" value="Respiratory nitrate reductase 1 gamma chain"/>
    <property type="match status" value="1"/>
</dbReference>
<dbReference type="InterPro" id="IPR012830">
    <property type="entry name" value="Citrate_utilization_prot_B"/>
</dbReference>
<dbReference type="NCBIfam" id="TIGR02484">
    <property type="entry name" value="CitB"/>
    <property type="match status" value="1"/>
</dbReference>